<gene>
    <name evidence="8" type="ORF">BGV66_13875</name>
    <name evidence="2" type="ORF">WJ53_29785</name>
    <name evidence="3" type="ORF">WJ96_00790</name>
    <name evidence="4" type="ORF">WK53_04190</name>
    <name evidence="7" type="ORF">WK57_19935</name>
    <name evidence="1" type="ORF">WK67_00535</name>
    <name evidence="5" type="ORF">WL29_05130</name>
    <name evidence="6" type="ORF">WL73_00295</name>
</gene>
<dbReference type="Proteomes" id="UP000070119">
    <property type="component" value="Unassembled WGS sequence"/>
</dbReference>
<evidence type="ECO:0000313" key="5">
    <source>
        <dbReference type="EMBL" id="KWA72604.1"/>
    </source>
</evidence>
<name>A0A107ABJ5_9BURK</name>
<dbReference type="Proteomes" id="UP000056453">
    <property type="component" value="Unassembled WGS sequence"/>
</dbReference>
<evidence type="ECO:0000313" key="2">
    <source>
        <dbReference type="EMBL" id="KVM37103.1"/>
    </source>
</evidence>
<dbReference type="EMBL" id="LNJU01000004">
    <property type="protein sequence ID" value="KWZ57750.1"/>
    <property type="molecule type" value="Genomic_DNA"/>
</dbReference>
<dbReference type="Proteomes" id="UP000095100">
    <property type="component" value="Chromosome 3"/>
</dbReference>
<dbReference type="EMBL" id="MEAU01000018">
    <property type="protein sequence ID" value="OJA47176.1"/>
    <property type="molecule type" value="Genomic_DNA"/>
</dbReference>
<dbReference type="Proteomes" id="UP000183667">
    <property type="component" value="Unassembled WGS sequence"/>
</dbReference>
<evidence type="ECO:0000313" key="13">
    <source>
        <dbReference type="Proteomes" id="UP000062998"/>
    </source>
</evidence>
<reference evidence="7 14" key="2">
    <citation type="submission" date="2015-11" db="EMBL/GenBank/DDBJ databases">
        <authorList>
            <person name="Sahl J."/>
            <person name="Wagner D."/>
            <person name="Keim P."/>
        </authorList>
    </citation>
    <scope>NUCLEOTIDE SEQUENCE [LARGE SCALE GENOMIC DNA]</scope>
    <source>
        <strain evidence="7 14">MSMB1157</strain>
    </source>
</reference>
<keyword evidence="9" id="KW-1185">Reference proteome</keyword>
<reference evidence="16" key="4">
    <citation type="submission" date="2016-08" db="EMBL/GenBank/DDBJ databases">
        <title>Population biology and virulence potential of Burkholderia ubonensis.</title>
        <authorList>
            <person name="Price E.P."/>
            <person name="Currie B.J."/>
            <person name="Wagner D.M."/>
        </authorList>
    </citation>
    <scope>NUCLEOTIDE SEQUENCE [LARGE SCALE GENOMIC DNA]</scope>
    <source>
        <strain evidence="16">MSMB0103</strain>
    </source>
</reference>
<evidence type="ECO:0000313" key="9">
    <source>
        <dbReference type="Proteomes" id="UP000056453"/>
    </source>
</evidence>
<evidence type="ECO:0000313" key="10">
    <source>
        <dbReference type="Proteomes" id="UP000056732"/>
    </source>
</evidence>
<evidence type="ECO:0000313" key="14">
    <source>
        <dbReference type="Proteomes" id="UP000070119"/>
    </source>
</evidence>
<accession>A0A107ABJ5</accession>
<dbReference type="EMBL" id="LOZE01000028">
    <property type="protein sequence ID" value="KVM37103.1"/>
    <property type="molecule type" value="Genomic_DNA"/>
</dbReference>
<dbReference type="EMBL" id="LPIX01000073">
    <property type="protein sequence ID" value="KWD99202.1"/>
    <property type="molecule type" value="Genomic_DNA"/>
</dbReference>
<reference evidence="1 15" key="3">
    <citation type="submission" date="2015-12" db="EMBL/GenBank/DDBJ databases">
        <title>Diversity of Burkholderia near neighbor genomes.</title>
        <authorList>
            <person name="Sahl J."/>
            <person name="Wagner D."/>
            <person name="Keim P."/>
        </authorList>
    </citation>
    <scope>NUCLEOTIDE SEQUENCE [LARGE SCALE GENOMIC DNA]</scope>
    <source>
        <strain evidence="1 15">MSMB1189WGS</strain>
    </source>
</reference>
<dbReference type="Proteomes" id="UP000062998">
    <property type="component" value="Unassembled WGS sequence"/>
</dbReference>
<evidence type="ECO:0000313" key="11">
    <source>
        <dbReference type="Proteomes" id="UP000060630"/>
    </source>
</evidence>
<dbReference type="EMBL" id="LPBJ01000104">
    <property type="protein sequence ID" value="KVP87545.1"/>
    <property type="molecule type" value="Genomic_DNA"/>
</dbReference>
<dbReference type="EMBL" id="CP013445">
    <property type="protein sequence ID" value="AOK21308.1"/>
    <property type="molecule type" value="Genomic_DNA"/>
</dbReference>
<evidence type="ECO:0000313" key="15">
    <source>
        <dbReference type="Proteomes" id="UP000095100"/>
    </source>
</evidence>
<reference evidence="9 10" key="1">
    <citation type="submission" date="2015-11" db="EMBL/GenBank/DDBJ databases">
        <title>Expanding the genomic diversity of Burkholderia species for the development of highly accurate diagnostics.</title>
        <authorList>
            <person name="Sahl J."/>
            <person name="Keim P."/>
            <person name="Wagner D."/>
        </authorList>
    </citation>
    <scope>NUCLEOTIDE SEQUENCE [LARGE SCALE GENOMIC DNA]</scope>
    <source>
        <strain evidence="4 10">MSMB1137WGS</strain>
        <strain evidence="3 9">MSMB1808WGS</strain>
        <strain evidence="2 12">MSMB2058</strain>
        <strain evidence="5 11">MSMB2087WGS</strain>
        <strain evidence="6 13">MSMB2167WGS</strain>
    </source>
</reference>
<evidence type="ECO:0000313" key="7">
    <source>
        <dbReference type="EMBL" id="KWZ57750.1"/>
    </source>
</evidence>
<dbReference type="Proteomes" id="UP000060630">
    <property type="component" value="Unassembled WGS sequence"/>
</dbReference>
<dbReference type="RefSeq" id="WP_010094708.1">
    <property type="nucleotide sequence ID" value="NZ_CP013445.1"/>
</dbReference>
<evidence type="ECO:0000313" key="12">
    <source>
        <dbReference type="Proteomes" id="UP000061665"/>
    </source>
</evidence>
<dbReference type="AlphaFoldDB" id="A0A107ABJ5"/>
<dbReference type="Proteomes" id="UP000056732">
    <property type="component" value="Unassembled WGS sequence"/>
</dbReference>
<reference evidence="8" key="5">
    <citation type="submission" date="2016-08" db="EMBL/GenBank/DDBJ databases">
        <authorList>
            <person name="Price E.P."/>
            <person name="Currie B.J."/>
            <person name="Wagner D.M."/>
        </authorList>
    </citation>
    <scope>NUCLEOTIDE SEQUENCE</scope>
    <source>
        <strain evidence="8">MSMB0103</strain>
    </source>
</reference>
<evidence type="ECO:0000313" key="4">
    <source>
        <dbReference type="EMBL" id="KVT54082.1"/>
    </source>
</evidence>
<evidence type="ECO:0000313" key="1">
    <source>
        <dbReference type="EMBL" id="AOK21308.1"/>
    </source>
</evidence>
<evidence type="ECO:0000313" key="8">
    <source>
        <dbReference type="EMBL" id="OJA47176.1"/>
    </source>
</evidence>
<evidence type="ECO:0000313" key="16">
    <source>
        <dbReference type="Proteomes" id="UP000183667"/>
    </source>
</evidence>
<sequence length="77" mass="8620">MTKRTELQAEVVRALNESNAVDFDALGTIIAKFGPRAAATGDAIGLVINWRLIDFCIPPEPYQQQFVERVSERELKT</sequence>
<organism evidence="3 9">
    <name type="scientific">Burkholderia ubonensis</name>
    <dbReference type="NCBI Taxonomy" id="101571"/>
    <lineage>
        <taxon>Bacteria</taxon>
        <taxon>Pseudomonadati</taxon>
        <taxon>Pseudomonadota</taxon>
        <taxon>Betaproteobacteria</taxon>
        <taxon>Burkholderiales</taxon>
        <taxon>Burkholderiaceae</taxon>
        <taxon>Burkholderia</taxon>
        <taxon>Burkholderia cepacia complex</taxon>
    </lineage>
</organism>
<protein>
    <submittedName>
        <fullName evidence="3">Uncharacterized protein</fullName>
    </submittedName>
</protein>
<evidence type="ECO:0000313" key="3">
    <source>
        <dbReference type="EMBL" id="KVP87545.1"/>
    </source>
</evidence>
<proteinExistence type="predicted"/>
<evidence type="ECO:0000313" key="6">
    <source>
        <dbReference type="EMBL" id="KWD99202.1"/>
    </source>
</evidence>
<dbReference type="EMBL" id="LPDO01000067">
    <property type="protein sequence ID" value="KVT54082.1"/>
    <property type="molecule type" value="Genomic_DNA"/>
</dbReference>
<dbReference type="EMBL" id="LPHD01000194">
    <property type="protein sequence ID" value="KWA72604.1"/>
    <property type="molecule type" value="Genomic_DNA"/>
</dbReference>
<dbReference type="Proteomes" id="UP000061665">
    <property type="component" value="Unassembled WGS sequence"/>
</dbReference>
<dbReference type="OrthoDB" id="5955795at2"/>